<keyword evidence="1" id="KW-1133">Transmembrane helix</keyword>
<protein>
    <submittedName>
        <fullName evidence="2">Uncharacterized protein</fullName>
    </submittedName>
</protein>
<accession>A0A382HCA8</accession>
<evidence type="ECO:0000313" key="2">
    <source>
        <dbReference type="EMBL" id="SVB84101.1"/>
    </source>
</evidence>
<name>A0A382HCA8_9ZZZZ</name>
<dbReference type="EMBL" id="UINC01060030">
    <property type="protein sequence ID" value="SVB84101.1"/>
    <property type="molecule type" value="Genomic_DNA"/>
</dbReference>
<dbReference type="AlphaFoldDB" id="A0A382HCA8"/>
<evidence type="ECO:0000256" key="1">
    <source>
        <dbReference type="SAM" id="Phobius"/>
    </source>
</evidence>
<keyword evidence="1" id="KW-0472">Membrane</keyword>
<gene>
    <name evidence="2" type="ORF">METZ01_LOCUS236955</name>
</gene>
<sequence>MNKKINWIAIYIMLFCIFLTAISTYLEHQKKEALLGQNVSLESHITT</sequence>
<organism evidence="2">
    <name type="scientific">marine metagenome</name>
    <dbReference type="NCBI Taxonomy" id="408172"/>
    <lineage>
        <taxon>unclassified sequences</taxon>
        <taxon>metagenomes</taxon>
        <taxon>ecological metagenomes</taxon>
    </lineage>
</organism>
<keyword evidence="1" id="KW-0812">Transmembrane</keyword>
<proteinExistence type="predicted"/>
<feature type="transmembrane region" description="Helical" evidence="1">
    <location>
        <begin position="6"/>
        <end position="26"/>
    </location>
</feature>
<reference evidence="2" key="1">
    <citation type="submission" date="2018-05" db="EMBL/GenBank/DDBJ databases">
        <authorList>
            <person name="Lanie J.A."/>
            <person name="Ng W.-L."/>
            <person name="Kazmierczak K.M."/>
            <person name="Andrzejewski T.M."/>
            <person name="Davidsen T.M."/>
            <person name="Wayne K.J."/>
            <person name="Tettelin H."/>
            <person name="Glass J.I."/>
            <person name="Rusch D."/>
            <person name="Podicherti R."/>
            <person name="Tsui H.-C.T."/>
            <person name="Winkler M.E."/>
        </authorList>
    </citation>
    <scope>NUCLEOTIDE SEQUENCE</scope>
</reference>